<dbReference type="RefSeq" id="WP_076330027.1">
    <property type="nucleotide sequence ID" value="NZ_MRTJ01000001.1"/>
</dbReference>
<organism evidence="2 3">
    <name type="scientific">Paenibacillus amylolyticus</name>
    <dbReference type="NCBI Taxonomy" id="1451"/>
    <lineage>
        <taxon>Bacteria</taxon>
        <taxon>Bacillati</taxon>
        <taxon>Bacillota</taxon>
        <taxon>Bacilli</taxon>
        <taxon>Bacillales</taxon>
        <taxon>Paenibacillaceae</taxon>
        <taxon>Paenibacillus</taxon>
    </lineage>
</organism>
<protein>
    <submittedName>
        <fullName evidence="2">Uncharacterized protein</fullName>
    </submittedName>
</protein>
<proteinExistence type="predicted"/>
<sequence length="103" mass="11708">MDNRQKLGAILLFAGILLYGAIHIASVIHMPSVMVWSDTWGQYFAAVSETHGWVGYVLAILLFIVGALLLLTVFVSELPKSTMIQDIRERDQEFEEKYRNGRH</sequence>
<accession>A0A1R1C330</accession>
<keyword evidence="1" id="KW-0472">Membrane</keyword>
<evidence type="ECO:0000313" key="3">
    <source>
        <dbReference type="Proteomes" id="UP000187134"/>
    </source>
</evidence>
<keyword evidence="1" id="KW-0812">Transmembrane</keyword>
<gene>
    <name evidence="2" type="ORF">BK131_00335</name>
</gene>
<comment type="caution">
    <text evidence="2">The sequence shown here is derived from an EMBL/GenBank/DDBJ whole genome shotgun (WGS) entry which is preliminary data.</text>
</comment>
<dbReference type="Proteomes" id="UP000187134">
    <property type="component" value="Unassembled WGS sequence"/>
</dbReference>
<name>A0A1R1C330_PAEAM</name>
<feature type="transmembrane region" description="Helical" evidence="1">
    <location>
        <begin position="53"/>
        <end position="75"/>
    </location>
</feature>
<keyword evidence="1" id="KW-1133">Transmembrane helix</keyword>
<feature type="transmembrane region" description="Helical" evidence="1">
    <location>
        <begin position="7"/>
        <end position="33"/>
    </location>
</feature>
<reference evidence="2 3" key="1">
    <citation type="submission" date="2016-11" db="EMBL/GenBank/DDBJ databases">
        <title>Paenibacillus species isolates.</title>
        <authorList>
            <person name="Beno S.M."/>
        </authorList>
    </citation>
    <scope>NUCLEOTIDE SEQUENCE [LARGE SCALE GENOMIC DNA]</scope>
    <source>
        <strain evidence="2 3">FSL H8-0246</strain>
    </source>
</reference>
<dbReference type="AlphaFoldDB" id="A0A1R1C330"/>
<evidence type="ECO:0000313" key="2">
    <source>
        <dbReference type="EMBL" id="OMF16491.1"/>
    </source>
</evidence>
<dbReference type="EMBL" id="MRTJ01000001">
    <property type="protein sequence ID" value="OMF16491.1"/>
    <property type="molecule type" value="Genomic_DNA"/>
</dbReference>
<evidence type="ECO:0000256" key="1">
    <source>
        <dbReference type="SAM" id="Phobius"/>
    </source>
</evidence>